<sequence length="360" mass="37736">MSLATPLQRRSSWILAIALGLSGLSLAPAVEAAPAKTTAKKKAAPKRTSTPKANPKTNADLAPAASVTSSRSPTEIINSAPPEAWRSPAPDNIVLMELQTGAAGTPPAQVWFELAPRFAPAHAANIRALVRAGYFDGLAVLRVQDNFVTQWGDPGEPAGAENAKTRPLPAGAQEKIPAEFSTAFAALPFTPLQETDGWAPINGFVDGFPVGADRASGKAWIAHCYGTIGAGRGNEADSSNGSSLYAVIGQAPRALDLNITVVGRVLKGIEHLAALPRGGGQMGFYGANETRTPILKSRLLADLPEAERPSVKVLRDDTPAWAEWVASRRNRSGWFVHNPGRVDLCSTSAPVRITAPGAAP</sequence>
<accession>A0A931NJH0</accession>
<evidence type="ECO:0000256" key="4">
    <source>
        <dbReference type="SAM" id="MobiDB-lite"/>
    </source>
</evidence>
<dbReference type="InterPro" id="IPR002130">
    <property type="entry name" value="Cyclophilin-type_PPIase_dom"/>
</dbReference>
<evidence type="ECO:0000256" key="3">
    <source>
        <dbReference type="ARBA" id="ARBA00023235"/>
    </source>
</evidence>
<dbReference type="AlphaFoldDB" id="A0A931NJH0"/>
<keyword evidence="3 7" id="KW-0413">Isomerase</keyword>
<keyword evidence="2" id="KW-0697">Rotamase</keyword>
<evidence type="ECO:0000256" key="5">
    <source>
        <dbReference type="SAM" id="SignalP"/>
    </source>
</evidence>
<dbReference type="InterPro" id="IPR044665">
    <property type="entry name" value="E_coli_cyclophilin_A-like"/>
</dbReference>
<evidence type="ECO:0000256" key="1">
    <source>
        <dbReference type="ARBA" id="ARBA00013194"/>
    </source>
</evidence>
<comment type="caution">
    <text evidence="7">The sequence shown here is derived from an EMBL/GenBank/DDBJ whole genome shotgun (WGS) entry which is preliminary data.</text>
</comment>
<keyword evidence="5" id="KW-0732">Signal</keyword>
<dbReference type="Gene3D" id="2.40.100.10">
    <property type="entry name" value="Cyclophilin-like"/>
    <property type="match status" value="1"/>
</dbReference>
<evidence type="ECO:0000313" key="7">
    <source>
        <dbReference type="EMBL" id="MBH9578630.1"/>
    </source>
</evidence>
<dbReference type="Pfam" id="PF00160">
    <property type="entry name" value="Pro_isomerase"/>
    <property type="match status" value="1"/>
</dbReference>
<dbReference type="EMBL" id="JAEDAK010000013">
    <property type="protein sequence ID" value="MBH9578630.1"/>
    <property type="molecule type" value="Genomic_DNA"/>
</dbReference>
<dbReference type="PROSITE" id="PS50072">
    <property type="entry name" value="CSA_PPIASE_2"/>
    <property type="match status" value="1"/>
</dbReference>
<dbReference type="Proteomes" id="UP000613266">
    <property type="component" value="Unassembled WGS sequence"/>
</dbReference>
<name>A0A931NJH0_9BURK</name>
<evidence type="ECO:0000256" key="2">
    <source>
        <dbReference type="ARBA" id="ARBA00023110"/>
    </source>
</evidence>
<keyword evidence="8" id="KW-1185">Reference proteome</keyword>
<feature type="domain" description="PPIase cyclophilin-type" evidence="6">
    <location>
        <begin position="97"/>
        <end position="320"/>
    </location>
</feature>
<reference evidence="7" key="1">
    <citation type="submission" date="2020-12" db="EMBL/GenBank/DDBJ databases">
        <title>The genome sequence of Inhella sp. 1Y17.</title>
        <authorList>
            <person name="Liu Y."/>
        </authorList>
    </citation>
    <scope>NUCLEOTIDE SEQUENCE</scope>
    <source>
        <strain evidence="7">1Y17</strain>
    </source>
</reference>
<feature type="signal peptide" evidence="5">
    <location>
        <begin position="1"/>
        <end position="32"/>
    </location>
</feature>
<proteinExistence type="predicted"/>
<feature type="compositionally biased region" description="Polar residues" evidence="4">
    <location>
        <begin position="66"/>
        <end position="77"/>
    </location>
</feature>
<dbReference type="InterPro" id="IPR029000">
    <property type="entry name" value="Cyclophilin-like_dom_sf"/>
</dbReference>
<evidence type="ECO:0000313" key="8">
    <source>
        <dbReference type="Proteomes" id="UP000613266"/>
    </source>
</evidence>
<feature type="chain" id="PRO_5037417617" description="peptidylprolyl isomerase" evidence="5">
    <location>
        <begin position="33"/>
        <end position="360"/>
    </location>
</feature>
<gene>
    <name evidence="7" type="ORF">I7X39_17190</name>
</gene>
<dbReference type="EC" id="5.2.1.8" evidence="1"/>
<protein>
    <recommendedName>
        <fullName evidence="1">peptidylprolyl isomerase</fullName>
        <ecNumber evidence="1">5.2.1.8</ecNumber>
    </recommendedName>
</protein>
<dbReference type="RefSeq" id="WP_198112397.1">
    <property type="nucleotide sequence ID" value="NZ_JAEDAK010000013.1"/>
</dbReference>
<organism evidence="7 8">
    <name type="scientific">Inhella proteolytica</name>
    <dbReference type="NCBI Taxonomy" id="2795029"/>
    <lineage>
        <taxon>Bacteria</taxon>
        <taxon>Pseudomonadati</taxon>
        <taxon>Pseudomonadota</taxon>
        <taxon>Betaproteobacteria</taxon>
        <taxon>Burkholderiales</taxon>
        <taxon>Sphaerotilaceae</taxon>
        <taxon>Inhella</taxon>
    </lineage>
</organism>
<dbReference type="PANTHER" id="PTHR43246">
    <property type="entry name" value="PEPTIDYL-PROLYL CIS-TRANS ISOMERASE CYP38, CHLOROPLASTIC"/>
    <property type="match status" value="1"/>
</dbReference>
<feature type="region of interest" description="Disordered" evidence="4">
    <location>
        <begin position="34"/>
        <end position="83"/>
    </location>
</feature>
<dbReference type="GO" id="GO:0003755">
    <property type="term" value="F:peptidyl-prolyl cis-trans isomerase activity"/>
    <property type="evidence" value="ECO:0007669"/>
    <property type="project" value="UniProtKB-KW"/>
</dbReference>
<dbReference type="SUPFAM" id="SSF50891">
    <property type="entry name" value="Cyclophilin-like"/>
    <property type="match status" value="1"/>
</dbReference>
<evidence type="ECO:0000259" key="6">
    <source>
        <dbReference type="PROSITE" id="PS50072"/>
    </source>
</evidence>